<name>A0A835GZY8_9MAGN</name>
<evidence type="ECO:0000313" key="1">
    <source>
        <dbReference type="EMBL" id="KAF9589635.1"/>
    </source>
</evidence>
<dbReference type="EMBL" id="JADFTS010000009">
    <property type="protein sequence ID" value="KAF9589635.1"/>
    <property type="molecule type" value="Genomic_DNA"/>
</dbReference>
<keyword evidence="2" id="KW-1185">Reference proteome</keyword>
<protein>
    <submittedName>
        <fullName evidence="1">Uncharacterized protein</fullName>
    </submittedName>
</protein>
<dbReference type="Proteomes" id="UP000631114">
    <property type="component" value="Unassembled WGS sequence"/>
</dbReference>
<feature type="non-terminal residue" evidence="1">
    <location>
        <position position="1"/>
    </location>
</feature>
<evidence type="ECO:0000313" key="2">
    <source>
        <dbReference type="Proteomes" id="UP000631114"/>
    </source>
</evidence>
<gene>
    <name evidence="1" type="ORF">IFM89_026637</name>
</gene>
<accession>A0A835GZY8</accession>
<reference evidence="1 2" key="1">
    <citation type="submission" date="2020-10" db="EMBL/GenBank/DDBJ databases">
        <title>The Coptis chinensis genome and diversification of protoberbering-type alkaloids.</title>
        <authorList>
            <person name="Wang B."/>
            <person name="Shu S."/>
            <person name="Song C."/>
            <person name="Liu Y."/>
        </authorList>
    </citation>
    <scope>NUCLEOTIDE SEQUENCE [LARGE SCALE GENOMIC DNA]</scope>
    <source>
        <strain evidence="1">HL-2020</strain>
        <tissue evidence="1">Leaf</tissue>
    </source>
</reference>
<comment type="caution">
    <text evidence="1">The sequence shown here is derived from an EMBL/GenBank/DDBJ whole genome shotgun (WGS) entry which is preliminary data.</text>
</comment>
<proteinExistence type="predicted"/>
<organism evidence="1 2">
    <name type="scientific">Coptis chinensis</name>
    <dbReference type="NCBI Taxonomy" id="261450"/>
    <lineage>
        <taxon>Eukaryota</taxon>
        <taxon>Viridiplantae</taxon>
        <taxon>Streptophyta</taxon>
        <taxon>Embryophyta</taxon>
        <taxon>Tracheophyta</taxon>
        <taxon>Spermatophyta</taxon>
        <taxon>Magnoliopsida</taxon>
        <taxon>Ranunculales</taxon>
        <taxon>Ranunculaceae</taxon>
        <taxon>Coptidoideae</taxon>
        <taxon>Coptis</taxon>
    </lineage>
</organism>
<sequence length="86" mass="9478">SNIFSLITSQISATKTGVEGIITTDIDPVIEDFGKTQAENEMKSNRCLCMECIVFGCMSTVEVRKEKLDNLLQDRVDNLALPPPSN</sequence>
<dbReference type="AlphaFoldDB" id="A0A835GZY8"/>